<sequence length="74" mass="8849">MKYLLSESEYEELKKAKEKVDEIDKILEENYDESNLQYQFDDESYRKIREAIWGGCGSAYTVNILGQIFKISRW</sequence>
<dbReference type="Proteomes" id="UP000054164">
    <property type="component" value="Unassembled WGS sequence"/>
</dbReference>
<dbReference type="AlphaFoldDB" id="A0A060N8M4"/>
<dbReference type="RefSeq" id="WP_030031849.1">
    <property type="nucleotide sequence ID" value="NZ_BA000058.1"/>
</dbReference>
<evidence type="ECO:0000313" key="1">
    <source>
        <dbReference type="EMBL" id="BAO04798.1"/>
    </source>
</evidence>
<proteinExistence type="predicted"/>
<dbReference type="EMBL" id="BA000058">
    <property type="protein sequence ID" value="BAO04798.1"/>
    <property type="molecule type" value="Genomic_DNA"/>
</dbReference>
<name>A0A060N8M4_CLOBO</name>
<gene>
    <name evidence="1" type="ORF">CBO05P1_079</name>
</gene>
<organism evidence="1">
    <name type="scientific">Clostridium botulinum B str. Osaka05</name>
    <dbReference type="NCBI Taxonomy" id="1407017"/>
    <lineage>
        <taxon>Bacteria</taxon>
        <taxon>Bacillati</taxon>
        <taxon>Bacillota</taxon>
        <taxon>Clostridia</taxon>
        <taxon>Eubacteriales</taxon>
        <taxon>Clostridiaceae</taxon>
        <taxon>Clostridium</taxon>
    </lineage>
</organism>
<reference evidence="1" key="1">
    <citation type="submission" date="2013-10" db="EMBL/GenBank/DDBJ databases">
        <title>Draft genome sequence of Clostridium botulinum type B strain Osaka05.</title>
        <authorList>
            <person name="Sakaguchi Y."/>
            <person name="Hosomi K."/>
            <person name="Uchiyama J."/>
            <person name="Ogura Y."/>
            <person name="Sakaguchi M."/>
            <person name="Kohda T."/>
            <person name="Mukamoto M."/>
            <person name="Misawa N."/>
            <person name="Matsuzaki S."/>
            <person name="Hayashi T."/>
            <person name="Kozaki S."/>
        </authorList>
    </citation>
    <scope>NUCLEOTIDE SEQUENCE</scope>
    <source>
        <strain evidence="1">Osaka05</strain>
    </source>
</reference>
<dbReference type="HOGENOM" id="CLU_2681130_0_0_9"/>
<accession>A0A060N8M4</accession>
<protein>
    <submittedName>
        <fullName evidence="1">Nucleoprotein</fullName>
    </submittedName>
</protein>